<dbReference type="Proteomes" id="UP000068164">
    <property type="component" value="Unassembled WGS sequence"/>
</dbReference>
<gene>
    <name evidence="1" type="ORF">AS026_30595</name>
</gene>
<protein>
    <submittedName>
        <fullName evidence="1">Uncharacterized protein</fullName>
    </submittedName>
</protein>
<name>A0A120FQ57_9HYPH</name>
<dbReference type="AlphaFoldDB" id="A0A120FQ57"/>
<comment type="caution">
    <text evidence="1">The sequence shown here is derived from an EMBL/GenBank/DDBJ whole genome shotgun (WGS) entry which is preliminary data.</text>
</comment>
<evidence type="ECO:0000313" key="1">
    <source>
        <dbReference type="EMBL" id="KWV58026.1"/>
    </source>
</evidence>
<organism evidence="1 2">
    <name type="scientific">Rhizobium altiplani</name>
    <dbReference type="NCBI Taxonomy" id="1864509"/>
    <lineage>
        <taxon>Bacteria</taxon>
        <taxon>Pseudomonadati</taxon>
        <taxon>Pseudomonadota</taxon>
        <taxon>Alphaproteobacteria</taxon>
        <taxon>Hyphomicrobiales</taxon>
        <taxon>Rhizobiaceae</taxon>
        <taxon>Rhizobium/Agrobacterium group</taxon>
        <taxon>Rhizobium</taxon>
    </lineage>
</organism>
<dbReference type="EMBL" id="LNCD01000025">
    <property type="protein sequence ID" value="KWV58026.1"/>
    <property type="molecule type" value="Genomic_DNA"/>
</dbReference>
<evidence type="ECO:0000313" key="2">
    <source>
        <dbReference type="Proteomes" id="UP000068164"/>
    </source>
</evidence>
<proteinExistence type="predicted"/>
<sequence length="75" mass="7961">MTPSEYRATLAVTGLTASAVQELFDVDEVASRRWGTGDAPVPRPVALSLLLMASYGVSVSEARILAQDIVLLRSA</sequence>
<accession>A0A120FQ57</accession>
<reference evidence="1 2" key="1">
    <citation type="submission" date="2015-11" db="EMBL/GenBank/DDBJ databases">
        <title>Draft Genome Sequence of the Strain BR 10423 (Rhizobium sp.) isolated from nodules of Mimosa pudica.</title>
        <authorList>
            <person name="Barauna A.C."/>
            <person name="Zilli J.E."/>
            <person name="Simoes-Araujo J.L."/>
            <person name="Reis V.M."/>
            <person name="James E.K."/>
            <person name="Reis F.B.Jr."/>
            <person name="Rouws L.F."/>
            <person name="Passos S.R."/>
            <person name="Gois S.R."/>
        </authorList>
    </citation>
    <scope>NUCLEOTIDE SEQUENCE [LARGE SCALE GENOMIC DNA]</scope>
    <source>
        <strain evidence="1 2">BR10423</strain>
    </source>
</reference>
<keyword evidence="2" id="KW-1185">Reference proteome</keyword>